<dbReference type="PROSITE" id="PS50994">
    <property type="entry name" value="INTEGRASE"/>
    <property type="match status" value="1"/>
</dbReference>
<dbReference type="RefSeq" id="WP_096367752.1">
    <property type="nucleotide sequence ID" value="NZ_CP023449.1"/>
</dbReference>
<dbReference type="Pfam" id="PF13276">
    <property type="entry name" value="HTH_21"/>
    <property type="match status" value="1"/>
</dbReference>
<dbReference type="SUPFAM" id="SSF53098">
    <property type="entry name" value="Ribonuclease H-like"/>
    <property type="match status" value="1"/>
</dbReference>
<dbReference type="NCBIfam" id="NF033516">
    <property type="entry name" value="transpos_IS3"/>
    <property type="match status" value="1"/>
</dbReference>
<dbReference type="InterPro" id="IPR009057">
    <property type="entry name" value="Homeodomain-like_sf"/>
</dbReference>
<dbReference type="Pfam" id="PF01527">
    <property type="entry name" value="HTH_Tnp_1"/>
    <property type="match status" value="1"/>
</dbReference>
<comment type="caution">
    <text evidence="3">The sequence shown here is derived from an EMBL/GenBank/DDBJ whole genome shotgun (WGS) entry which is preliminary data.</text>
</comment>
<dbReference type="GO" id="GO:0003677">
    <property type="term" value="F:DNA binding"/>
    <property type="evidence" value="ECO:0007669"/>
    <property type="project" value="InterPro"/>
</dbReference>
<dbReference type="InterPro" id="IPR012337">
    <property type="entry name" value="RNaseH-like_sf"/>
</dbReference>
<dbReference type="EMBL" id="NWUF01000011">
    <property type="protein sequence ID" value="PCE41844.1"/>
    <property type="molecule type" value="Genomic_DNA"/>
</dbReference>
<feature type="domain" description="Integrase catalytic" evidence="2">
    <location>
        <begin position="234"/>
        <end position="399"/>
    </location>
</feature>
<feature type="transmembrane region" description="Helical" evidence="1">
    <location>
        <begin position="240"/>
        <end position="266"/>
    </location>
</feature>
<protein>
    <submittedName>
        <fullName evidence="3">IS3 family transposase</fullName>
    </submittedName>
</protein>
<dbReference type="GO" id="GO:0004803">
    <property type="term" value="F:transposase activity"/>
    <property type="evidence" value="ECO:0007669"/>
    <property type="project" value="InterPro"/>
</dbReference>
<dbReference type="InterPro" id="IPR036397">
    <property type="entry name" value="RNaseH_sf"/>
</dbReference>
<keyword evidence="1" id="KW-0812">Transmembrane</keyword>
<dbReference type="GO" id="GO:0015074">
    <property type="term" value="P:DNA integration"/>
    <property type="evidence" value="ECO:0007669"/>
    <property type="project" value="InterPro"/>
</dbReference>
<dbReference type="PANTHER" id="PTHR46889">
    <property type="entry name" value="TRANSPOSASE INSF FOR INSERTION SEQUENCE IS3B-RELATED"/>
    <property type="match status" value="1"/>
</dbReference>
<evidence type="ECO:0000313" key="3">
    <source>
        <dbReference type="EMBL" id="PCE41844.1"/>
    </source>
</evidence>
<accession>A0A2A4FVX2</accession>
<dbReference type="InterPro" id="IPR048020">
    <property type="entry name" value="Transpos_IS3"/>
</dbReference>
<dbReference type="PANTHER" id="PTHR46889:SF4">
    <property type="entry name" value="TRANSPOSASE INSO FOR INSERTION SEQUENCE ELEMENT IS911B-RELATED"/>
    <property type="match status" value="1"/>
</dbReference>
<reference evidence="3 4" key="1">
    <citation type="submission" date="2017-09" db="EMBL/GenBank/DDBJ databases">
        <title>The Catabolism of 3,6-Dichlorosalicylic acid is Initiated by the Cytochrome P450 Monooxygenase DsmABC in Rhizorhabdus dicambivorans Ndbn-20.</title>
        <authorList>
            <person name="Na L."/>
        </authorList>
    </citation>
    <scope>NUCLEOTIDE SEQUENCE [LARGE SCALE GENOMIC DNA]</scope>
    <source>
        <strain evidence="3 4">Ndbn-20m</strain>
    </source>
</reference>
<dbReference type="InterPro" id="IPR002514">
    <property type="entry name" value="Transposase_8"/>
</dbReference>
<dbReference type="KEGG" id="rdi:CMV14_14715"/>
<keyword evidence="4" id="KW-1185">Reference proteome</keyword>
<dbReference type="OrthoDB" id="9803878at2"/>
<dbReference type="AlphaFoldDB" id="A0A2A4FVX2"/>
<name>A0A2A4FVX2_9SPHN</name>
<evidence type="ECO:0000259" key="2">
    <source>
        <dbReference type="PROSITE" id="PS50994"/>
    </source>
</evidence>
<proteinExistence type="predicted"/>
<dbReference type="Gene3D" id="1.10.10.10">
    <property type="entry name" value="Winged helix-like DNA-binding domain superfamily/Winged helix DNA-binding domain"/>
    <property type="match status" value="1"/>
</dbReference>
<dbReference type="Proteomes" id="UP000218934">
    <property type="component" value="Unassembled WGS sequence"/>
</dbReference>
<keyword evidence="1" id="KW-0472">Membrane</keyword>
<sequence length="409" mass="46251">MSKTTNRFAPEVRERAIRMVLDHERDYPSRWAAVVSIAEKIGCSPPTLHEWVKKAEVDSGKRAGVPTEVADRVKALEREVRELRQANEILRKASAYFCSGGARPPVPAMIAFIDDHRDAYGVEPICRVLPIAPSTYHERVAQRQDPTRLSARAQRDVALKPEIARVFAENFAVYGVRKVWRQMMREGFPVARCTVARLMREMGLAGVIRGKPVRTTISDKAAPCPLDHVNRRFYAPAPNMLWVLDFTYVATWAGFVYVAFVIDTYARRIVGWRASRTAHASFVLDALEQALHDRRPIHRGGLIHHSDRGSQYVSIKYTERLAEAGIEPSVGSVGDSYDNALAETINGLYKAEVIHRRGPWRSFEAVEYATLEWVDWFNHRRLLEPIGNIPPAEAEDQYYAAADNIDMAA</sequence>
<evidence type="ECO:0000256" key="1">
    <source>
        <dbReference type="SAM" id="Phobius"/>
    </source>
</evidence>
<dbReference type="InterPro" id="IPR050900">
    <property type="entry name" value="Transposase_IS3/IS150/IS904"/>
</dbReference>
<dbReference type="InterPro" id="IPR001584">
    <property type="entry name" value="Integrase_cat-core"/>
</dbReference>
<dbReference type="GO" id="GO:0006313">
    <property type="term" value="P:DNA transposition"/>
    <property type="evidence" value="ECO:0007669"/>
    <property type="project" value="InterPro"/>
</dbReference>
<dbReference type="SUPFAM" id="SSF46689">
    <property type="entry name" value="Homeodomain-like"/>
    <property type="match status" value="1"/>
</dbReference>
<dbReference type="Pfam" id="PF00665">
    <property type="entry name" value="rve"/>
    <property type="match status" value="1"/>
</dbReference>
<keyword evidence="1" id="KW-1133">Transmembrane helix</keyword>
<gene>
    <name evidence="3" type="ORF">COO09_12470</name>
</gene>
<dbReference type="Gene3D" id="3.30.420.10">
    <property type="entry name" value="Ribonuclease H-like superfamily/Ribonuclease H"/>
    <property type="match status" value="1"/>
</dbReference>
<dbReference type="InterPro" id="IPR025948">
    <property type="entry name" value="HTH-like_dom"/>
</dbReference>
<evidence type="ECO:0000313" key="4">
    <source>
        <dbReference type="Proteomes" id="UP000218934"/>
    </source>
</evidence>
<organism evidence="3 4">
    <name type="scientific">Rhizorhabdus dicambivorans</name>
    <dbReference type="NCBI Taxonomy" id="1850238"/>
    <lineage>
        <taxon>Bacteria</taxon>
        <taxon>Pseudomonadati</taxon>
        <taxon>Pseudomonadota</taxon>
        <taxon>Alphaproteobacteria</taxon>
        <taxon>Sphingomonadales</taxon>
        <taxon>Sphingomonadaceae</taxon>
        <taxon>Rhizorhabdus</taxon>
    </lineage>
</organism>
<dbReference type="InterPro" id="IPR036388">
    <property type="entry name" value="WH-like_DNA-bd_sf"/>
</dbReference>